<gene>
    <name evidence="5" type="ORF">RHSIM_Rhsim08G0184300</name>
</gene>
<evidence type="ECO:0000256" key="3">
    <source>
        <dbReference type="ARBA" id="ARBA00022801"/>
    </source>
</evidence>
<comment type="similarity">
    <text evidence="1">Belongs to the 'GDSL' lipolytic enzyme family.</text>
</comment>
<evidence type="ECO:0008006" key="7">
    <source>
        <dbReference type="Google" id="ProtNLM"/>
    </source>
</evidence>
<dbReference type="GO" id="GO:0016788">
    <property type="term" value="F:hydrolase activity, acting on ester bonds"/>
    <property type="evidence" value="ECO:0007669"/>
    <property type="project" value="InterPro"/>
</dbReference>
<keyword evidence="6" id="KW-1185">Reference proteome</keyword>
<accession>A0A834GIG8</accession>
<keyword evidence="4" id="KW-0325">Glycoprotein</keyword>
<protein>
    <recommendedName>
        <fullName evidence="7">GDSL esterase/lipase</fullName>
    </recommendedName>
</protein>
<proteinExistence type="inferred from homology"/>
<evidence type="ECO:0000313" key="5">
    <source>
        <dbReference type="EMBL" id="KAF7135859.1"/>
    </source>
</evidence>
<organism evidence="5 6">
    <name type="scientific">Rhododendron simsii</name>
    <name type="common">Sims's rhododendron</name>
    <dbReference type="NCBI Taxonomy" id="118357"/>
    <lineage>
        <taxon>Eukaryota</taxon>
        <taxon>Viridiplantae</taxon>
        <taxon>Streptophyta</taxon>
        <taxon>Embryophyta</taxon>
        <taxon>Tracheophyta</taxon>
        <taxon>Spermatophyta</taxon>
        <taxon>Magnoliopsida</taxon>
        <taxon>eudicotyledons</taxon>
        <taxon>Gunneridae</taxon>
        <taxon>Pentapetalae</taxon>
        <taxon>asterids</taxon>
        <taxon>Ericales</taxon>
        <taxon>Ericaceae</taxon>
        <taxon>Ericoideae</taxon>
        <taxon>Rhodoreae</taxon>
        <taxon>Rhododendron</taxon>
    </lineage>
</organism>
<dbReference type="Proteomes" id="UP000626092">
    <property type="component" value="Unassembled WGS sequence"/>
</dbReference>
<evidence type="ECO:0000256" key="2">
    <source>
        <dbReference type="ARBA" id="ARBA00022729"/>
    </source>
</evidence>
<dbReference type="AlphaFoldDB" id="A0A834GIG8"/>
<dbReference type="OrthoDB" id="1600564at2759"/>
<dbReference type="SUPFAM" id="SSF52266">
    <property type="entry name" value="SGNH hydrolase"/>
    <property type="match status" value="2"/>
</dbReference>
<evidence type="ECO:0000256" key="1">
    <source>
        <dbReference type="ARBA" id="ARBA00008668"/>
    </source>
</evidence>
<evidence type="ECO:0000313" key="6">
    <source>
        <dbReference type="Proteomes" id="UP000626092"/>
    </source>
</evidence>
<dbReference type="InterPro" id="IPR001087">
    <property type="entry name" value="GDSL"/>
</dbReference>
<dbReference type="PANTHER" id="PTHR22835">
    <property type="entry name" value="ZINC FINGER FYVE DOMAIN CONTAINING PROTEIN"/>
    <property type="match status" value="1"/>
</dbReference>
<dbReference type="InterPro" id="IPR036514">
    <property type="entry name" value="SGNH_hydro_sf"/>
</dbReference>
<dbReference type="Gene3D" id="3.40.50.1110">
    <property type="entry name" value="SGNH hydrolase"/>
    <property type="match status" value="2"/>
</dbReference>
<dbReference type="Pfam" id="PF00657">
    <property type="entry name" value="Lipase_GDSL"/>
    <property type="match status" value="2"/>
</dbReference>
<evidence type="ECO:0000256" key="4">
    <source>
        <dbReference type="ARBA" id="ARBA00023180"/>
    </source>
</evidence>
<dbReference type="EMBL" id="WJXA01000008">
    <property type="protein sequence ID" value="KAF7135859.1"/>
    <property type="molecule type" value="Genomic_DNA"/>
</dbReference>
<keyword evidence="2" id="KW-0732">Signal</keyword>
<dbReference type="InterPro" id="IPR035669">
    <property type="entry name" value="SGNH_plant_lipase-like"/>
</dbReference>
<dbReference type="CDD" id="cd01837">
    <property type="entry name" value="SGNH_plant_lipase_like"/>
    <property type="match status" value="2"/>
</dbReference>
<dbReference type="PANTHER" id="PTHR22835:SF557">
    <property type="entry name" value="LIPASE_HYDROLASE FAMILY PROTEIN, PUTATIVE, EXPRESSED-RELATED"/>
    <property type="match status" value="1"/>
</dbReference>
<name>A0A834GIG8_RHOSS</name>
<comment type="caution">
    <text evidence="5">The sequence shown here is derived from an EMBL/GenBank/DDBJ whole genome shotgun (WGS) entry which is preliminary data.</text>
</comment>
<sequence>MRKMAPPFTSLSSQVTLSIAVATSFFILSSSLPPSSTSTTSPPQPHPFKKIYAFGDSNTDTGNTKWAENLPYGRTFFHHPTNRFSDGRLVIDFVTQALSLPFLPPYLDQNADKSIGVNFAVAGSTAISHGFFVKNNLTLDVTPQSLGTQLDWFNKHLEAQGCKGAETRSQCDEAMNDALFWVGEIGANDYAYTIGSSVSSTTIQQLAVESVTGFLQTLLTKGAKYIVVQGLPPTGCLTLALALFGNEERDDIGCVASANHQSYRHNAVLQSKLHDFRTRFPHSVIVYADYWNSYRTVVKNAGKYGFREPFKACCGSGGGPYNFQVSDWCGSTSSSSCSDPSEYINWDGVHLTEAMYKALSDSFLEGSFCRPPFKYLLGRKNQAGGARLAAISGRMGFYKAQKEHCLSNKVQVERTLQEMAPPFTSLSSQIALITLTTSIFFLSSSLPPASSAITPTPSHPSPFKKIYAFGDSYTDTGNTESTTGPSGFNYVSSPPYGSTFFHHPTNRYSDGRLVIDFVAEALSLPYLPPYLDQKADKSTGINFAVAGSTAIRHSFFVKNNLTLNITPQSLVTQLQWFNKTLEAQGCKGPTTTSSQCDEAMNDALFWVGEIGVNDYAYTIGSSVSSSTIQQLAIKSVTGFLQALLIRGAKYIIVQGLPTTGCLTLAMFLSSEDDRDDIGCVASANKQSLHHNNVLQSKLHDLRTQFPHSVIVYADYWSSYQTIMKSMGKYGFTEPFEACCGSGGRPYNFLPFSACGSPLSISCSDPSQYINWDGVHLTEAMYKAVSESFLNGSFCHPPFEYLLGRKKQAAGKYSSVVTDST</sequence>
<keyword evidence="3" id="KW-0378">Hydrolase</keyword>
<reference evidence="5" key="1">
    <citation type="submission" date="2019-11" db="EMBL/GenBank/DDBJ databases">
        <authorList>
            <person name="Liu Y."/>
            <person name="Hou J."/>
            <person name="Li T.-Q."/>
            <person name="Guan C.-H."/>
            <person name="Wu X."/>
            <person name="Wu H.-Z."/>
            <person name="Ling F."/>
            <person name="Zhang R."/>
            <person name="Shi X.-G."/>
            <person name="Ren J.-P."/>
            <person name="Chen E.-F."/>
            <person name="Sun J.-M."/>
        </authorList>
    </citation>
    <scope>NUCLEOTIDE SEQUENCE</scope>
    <source>
        <strain evidence="5">Adult_tree_wgs_1</strain>
        <tissue evidence="5">Leaves</tissue>
    </source>
</reference>